<keyword evidence="3" id="KW-1185">Reference proteome</keyword>
<dbReference type="InterPro" id="IPR016181">
    <property type="entry name" value="Acyl_CoA_acyltransferase"/>
</dbReference>
<dbReference type="Pfam" id="PF13527">
    <property type="entry name" value="Acetyltransf_9"/>
    <property type="match status" value="1"/>
</dbReference>
<evidence type="ECO:0000313" key="2">
    <source>
        <dbReference type="EMBL" id="GLQ34906.1"/>
    </source>
</evidence>
<feature type="domain" description="N-acetyltransferase" evidence="1">
    <location>
        <begin position="40"/>
        <end position="186"/>
    </location>
</feature>
<organism evidence="2 3">
    <name type="scientific">Amylibacter marinus</name>
    <dbReference type="NCBI Taxonomy" id="1475483"/>
    <lineage>
        <taxon>Bacteria</taxon>
        <taxon>Pseudomonadati</taxon>
        <taxon>Pseudomonadota</taxon>
        <taxon>Alphaproteobacteria</taxon>
        <taxon>Rhodobacterales</taxon>
        <taxon>Paracoccaceae</taxon>
        <taxon>Amylibacter</taxon>
    </lineage>
</organism>
<dbReference type="CDD" id="cd04301">
    <property type="entry name" value="NAT_SF"/>
    <property type="match status" value="1"/>
</dbReference>
<evidence type="ECO:0000313" key="3">
    <source>
        <dbReference type="Proteomes" id="UP001156694"/>
    </source>
</evidence>
<reference evidence="3" key="1">
    <citation type="journal article" date="2019" name="Int. J. Syst. Evol. Microbiol.">
        <title>The Global Catalogue of Microorganisms (GCM) 10K type strain sequencing project: providing services to taxonomists for standard genome sequencing and annotation.</title>
        <authorList>
            <consortium name="The Broad Institute Genomics Platform"/>
            <consortium name="The Broad Institute Genome Sequencing Center for Infectious Disease"/>
            <person name="Wu L."/>
            <person name="Ma J."/>
        </authorList>
    </citation>
    <scope>NUCLEOTIDE SEQUENCE [LARGE SCALE GENOMIC DNA]</scope>
    <source>
        <strain evidence="3">NBRC 110140</strain>
    </source>
</reference>
<dbReference type="Proteomes" id="UP001156694">
    <property type="component" value="Unassembled WGS sequence"/>
</dbReference>
<protein>
    <submittedName>
        <fullName evidence="2">N-acetyltransferase</fullName>
    </submittedName>
</protein>
<dbReference type="InterPro" id="IPR000182">
    <property type="entry name" value="GNAT_dom"/>
</dbReference>
<name>A0ABQ5VU32_9RHOB</name>
<dbReference type="SUPFAM" id="SSF55729">
    <property type="entry name" value="Acyl-CoA N-acyltransferases (Nat)"/>
    <property type="match status" value="1"/>
</dbReference>
<sequence length="209" mass="22761">MGQAMAIFGFIEHLGLSVVLPKVYRHVIGETRDNVAWTMIEISQEQAEDWWQVENLYDLSFAPGREALSSYRLREGVSPVSDLSMVARAAESGVIAAIRYWPIVIGDKNAPALLLGPIAVHPAHQSEGLGGGLMRASLQMAKELGWKRVILVGDYPYYQRFGFVPARELEFPPPTNPDRLLCLALDEAGFSGVSGAIKSVKSVASGHGV</sequence>
<accession>A0ABQ5VU32</accession>
<proteinExistence type="predicted"/>
<dbReference type="Gene3D" id="3.40.630.30">
    <property type="match status" value="1"/>
</dbReference>
<dbReference type="PROSITE" id="PS51186">
    <property type="entry name" value="GNAT"/>
    <property type="match status" value="1"/>
</dbReference>
<dbReference type="EMBL" id="BSNN01000002">
    <property type="protein sequence ID" value="GLQ34906.1"/>
    <property type="molecule type" value="Genomic_DNA"/>
</dbReference>
<evidence type="ECO:0000259" key="1">
    <source>
        <dbReference type="PROSITE" id="PS51186"/>
    </source>
</evidence>
<comment type="caution">
    <text evidence="2">The sequence shown here is derived from an EMBL/GenBank/DDBJ whole genome shotgun (WGS) entry which is preliminary data.</text>
</comment>
<gene>
    <name evidence="2" type="ORF">GCM10007939_11890</name>
</gene>